<name>A0A8G2BNQ0_9PROT</name>
<accession>A0A8G2BNQ0</accession>
<proteinExistence type="predicted"/>
<gene>
    <name evidence="1" type="ORF">SAMN05660686_05018</name>
</gene>
<sequence length="85" mass="9795">MIAEKIESVLKSWHQTMRETGHFPFELFQHGLAELEDAARMARRLEAKPIPKRLRTIASTDPRDKVVDLAAMRRRSKRPGTGVRT</sequence>
<keyword evidence="2" id="KW-1185">Reference proteome</keyword>
<evidence type="ECO:0000313" key="1">
    <source>
        <dbReference type="EMBL" id="SDG61274.1"/>
    </source>
</evidence>
<comment type="caution">
    <text evidence="1">The sequence shown here is derived from an EMBL/GenBank/DDBJ whole genome shotgun (WGS) entry which is preliminary data.</text>
</comment>
<dbReference type="EMBL" id="FNBW01000036">
    <property type="protein sequence ID" value="SDG61274.1"/>
    <property type="molecule type" value="Genomic_DNA"/>
</dbReference>
<dbReference type="AlphaFoldDB" id="A0A8G2BNQ0"/>
<dbReference type="Proteomes" id="UP000198615">
    <property type="component" value="Unassembled WGS sequence"/>
</dbReference>
<reference evidence="1 2" key="1">
    <citation type="submission" date="2016-10" db="EMBL/GenBank/DDBJ databases">
        <authorList>
            <person name="Varghese N."/>
            <person name="Submissions S."/>
        </authorList>
    </citation>
    <scope>NUCLEOTIDE SEQUENCE [LARGE SCALE GENOMIC DNA]</scope>
    <source>
        <strain evidence="1 2">DSM 18839</strain>
    </source>
</reference>
<evidence type="ECO:0000313" key="2">
    <source>
        <dbReference type="Proteomes" id="UP000198615"/>
    </source>
</evidence>
<dbReference type="RefSeq" id="WP_093154790.1">
    <property type="nucleotide sequence ID" value="NZ_FNBW01000036.1"/>
</dbReference>
<organism evidence="1 2">
    <name type="scientific">Thalassobaculum litoreum DSM 18839</name>
    <dbReference type="NCBI Taxonomy" id="1123362"/>
    <lineage>
        <taxon>Bacteria</taxon>
        <taxon>Pseudomonadati</taxon>
        <taxon>Pseudomonadota</taxon>
        <taxon>Alphaproteobacteria</taxon>
        <taxon>Rhodospirillales</taxon>
        <taxon>Thalassobaculaceae</taxon>
        <taxon>Thalassobaculum</taxon>
    </lineage>
</organism>
<protein>
    <submittedName>
        <fullName evidence="1">Uncharacterized protein</fullName>
    </submittedName>
</protein>